<proteinExistence type="predicted"/>
<evidence type="ECO:0000313" key="5">
    <source>
        <dbReference type="EMBL" id="KAK8846458.1"/>
    </source>
</evidence>
<dbReference type="SMART" id="SM00033">
    <property type="entry name" value="CH"/>
    <property type="match status" value="2"/>
</dbReference>
<evidence type="ECO:0000259" key="4">
    <source>
        <dbReference type="PROSITE" id="PS50021"/>
    </source>
</evidence>
<dbReference type="InterPro" id="IPR001715">
    <property type="entry name" value="CH_dom"/>
</dbReference>
<organism evidence="5 6">
    <name type="scientific">Tritrichomonas musculus</name>
    <dbReference type="NCBI Taxonomy" id="1915356"/>
    <lineage>
        <taxon>Eukaryota</taxon>
        <taxon>Metamonada</taxon>
        <taxon>Parabasalia</taxon>
        <taxon>Tritrichomonadida</taxon>
        <taxon>Tritrichomonadidae</taxon>
        <taxon>Tritrichomonas</taxon>
    </lineage>
</organism>
<dbReference type="PANTHER" id="PTHR11915">
    <property type="entry name" value="SPECTRIN/FILAMIN RELATED CYTOSKELETAL PROTEIN"/>
    <property type="match status" value="1"/>
</dbReference>
<name>A0ABR2HGD2_9EUKA</name>
<dbReference type="PROSITE" id="PS00020">
    <property type="entry name" value="ACTININ_2"/>
    <property type="match status" value="1"/>
</dbReference>
<comment type="caution">
    <text evidence="5">The sequence shown here is derived from an EMBL/GenBank/DDBJ whole genome shotgun (WGS) entry which is preliminary data.</text>
</comment>
<keyword evidence="2" id="KW-0009">Actin-binding</keyword>
<protein>
    <recommendedName>
        <fullName evidence="4">Calponin-homology (CH) domain-containing protein</fullName>
    </recommendedName>
</protein>
<accession>A0ABR2HGD2</accession>
<evidence type="ECO:0000256" key="1">
    <source>
        <dbReference type="ARBA" id="ARBA00022737"/>
    </source>
</evidence>
<gene>
    <name evidence="5" type="ORF">M9Y10_020480</name>
</gene>
<evidence type="ECO:0000256" key="2">
    <source>
        <dbReference type="ARBA" id="ARBA00023203"/>
    </source>
</evidence>
<dbReference type="InterPro" id="IPR001589">
    <property type="entry name" value="Actinin_actin-bd_CS"/>
</dbReference>
<keyword evidence="1" id="KW-0677">Repeat</keyword>
<dbReference type="EMBL" id="JAPFFF010000029">
    <property type="protein sequence ID" value="KAK8846458.1"/>
    <property type="molecule type" value="Genomic_DNA"/>
</dbReference>
<keyword evidence="6" id="KW-1185">Reference proteome</keyword>
<evidence type="ECO:0000313" key="6">
    <source>
        <dbReference type="Proteomes" id="UP001470230"/>
    </source>
</evidence>
<evidence type="ECO:0000256" key="3">
    <source>
        <dbReference type="SAM" id="MobiDB-lite"/>
    </source>
</evidence>
<dbReference type="InterPro" id="IPR036872">
    <property type="entry name" value="CH_dom_sf"/>
</dbReference>
<dbReference type="SUPFAM" id="SSF47576">
    <property type="entry name" value="Calponin-homology domain, CH-domain"/>
    <property type="match status" value="1"/>
</dbReference>
<dbReference type="PROSITE" id="PS50021">
    <property type="entry name" value="CH"/>
    <property type="match status" value="2"/>
</dbReference>
<dbReference type="Proteomes" id="UP001470230">
    <property type="component" value="Unassembled WGS sequence"/>
</dbReference>
<sequence length="513" mass="59069">MNYNTKLNEELGPLQIKVFSRWVSTHLKSIPNSDVQDVTKDLSDGVKLIELAEILTHKKATRLWEHKPTLKVENVQNCDLALNMFSNDGVKLVGISGKDISDNNKKLILGLIWSLILHYSVDHSAKLDDIITSKINNLIKSESDPRNELISWAVNRTRDYNNVNDFQPYDLAMCALLDSYYPDKIQFKSLNPDDHQHNAKLAFDVMNELGIICYIYPEDLPKNENKVDRMALVTQLSAVKSVLDNVIKSGLIKNAESKVFVTTEEQKVKDEEAKIRAKLEGERKLAQKKNKGEDDIKLKGIEDARMKFESILQSKHNENKIKNEFAKVKEEKEKIAKESIDRIKEDEELKRKIDEQYRAKVENEIKHIDMPPSSSDIDKIKDDAENRVKLAEARVEAAEKEKKELEAKLRATEKALVKANHQNESQSKDDGNNHHHKKNYRIKIHIHPHENAEAKKYKVEIKLKNHENDNSEHKHHITVKNVHVVERKNGEVVPTEVEGEKVGEKQIFHVKEV</sequence>
<feature type="domain" description="Calponin-homology (CH)" evidence="4">
    <location>
        <begin position="13"/>
        <end position="120"/>
    </location>
</feature>
<dbReference type="Pfam" id="PF00307">
    <property type="entry name" value="CH"/>
    <property type="match status" value="2"/>
</dbReference>
<dbReference type="Gene3D" id="1.10.418.10">
    <property type="entry name" value="Calponin-like domain"/>
    <property type="match status" value="2"/>
</dbReference>
<feature type="domain" description="Calponin-homology (CH)" evidence="4">
    <location>
        <begin position="125"/>
        <end position="241"/>
    </location>
</feature>
<reference evidence="5 6" key="1">
    <citation type="submission" date="2024-04" db="EMBL/GenBank/DDBJ databases">
        <title>Tritrichomonas musculus Genome.</title>
        <authorList>
            <person name="Alves-Ferreira E."/>
            <person name="Grigg M."/>
            <person name="Lorenzi H."/>
            <person name="Galac M."/>
        </authorList>
    </citation>
    <scope>NUCLEOTIDE SEQUENCE [LARGE SCALE GENOMIC DNA]</scope>
    <source>
        <strain evidence="5 6">EAF2021</strain>
    </source>
</reference>
<feature type="region of interest" description="Disordered" evidence="3">
    <location>
        <begin position="418"/>
        <end position="438"/>
    </location>
</feature>